<comment type="caution">
    <text evidence="2">The sequence shown here is derived from an EMBL/GenBank/DDBJ whole genome shotgun (WGS) entry which is preliminary data.</text>
</comment>
<keyword evidence="1" id="KW-0472">Membrane</keyword>
<feature type="transmembrane region" description="Helical" evidence="1">
    <location>
        <begin position="31"/>
        <end position="50"/>
    </location>
</feature>
<organism evidence="2 3">
    <name type="scientific">Luteipulveratus flavus</name>
    <dbReference type="NCBI Taxonomy" id="3031728"/>
    <lineage>
        <taxon>Bacteria</taxon>
        <taxon>Bacillati</taxon>
        <taxon>Actinomycetota</taxon>
        <taxon>Actinomycetes</taxon>
        <taxon>Micrococcales</taxon>
        <taxon>Dermacoccaceae</taxon>
        <taxon>Luteipulveratus</taxon>
    </lineage>
</organism>
<dbReference type="Proteomes" id="UP001528912">
    <property type="component" value="Unassembled WGS sequence"/>
</dbReference>
<name>A0ABT6CB03_9MICO</name>
<protein>
    <recommendedName>
        <fullName evidence="4">Gram-positive cocci surface proteins LPxTG domain-containing protein</fullName>
    </recommendedName>
</protein>
<evidence type="ECO:0000256" key="1">
    <source>
        <dbReference type="SAM" id="Phobius"/>
    </source>
</evidence>
<keyword evidence="1" id="KW-0812">Transmembrane</keyword>
<accession>A0ABT6CB03</accession>
<sequence>MGLFHRKSAWERVTDPIASAAPKGSGARSGLTAVGTTVALTVGSAVVSAYRHRKDSQ</sequence>
<dbReference type="RefSeq" id="WP_275236810.1">
    <property type="nucleotide sequence ID" value="NZ_JARFJC010000009.1"/>
</dbReference>
<reference evidence="2 3" key="1">
    <citation type="submission" date="2023-03" db="EMBL/GenBank/DDBJ databases">
        <title>YIM 133296 draft genome.</title>
        <authorList>
            <person name="Xiong L."/>
        </authorList>
    </citation>
    <scope>NUCLEOTIDE SEQUENCE [LARGE SCALE GENOMIC DNA]</scope>
    <source>
        <strain evidence="2 3">YIM 133296</strain>
    </source>
</reference>
<proteinExistence type="predicted"/>
<evidence type="ECO:0008006" key="4">
    <source>
        <dbReference type="Google" id="ProtNLM"/>
    </source>
</evidence>
<keyword evidence="3" id="KW-1185">Reference proteome</keyword>
<keyword evidence="1" id="KW-1133">Transmembrane helix</keyword>
<dbReference type="EMBL" id="JAROAV010000048">
    <property type="protein sequence ID" value="MDF8266077.1"/>
    <property type="molecule type" value="Genomic_DNA"/>
</dbReference>
<evidence type="ECO:0000313" key="3">
    <source>
        <dbReference type="Proteomes" id="UP001528912"/>
    </source>
</evidence>
<evidence type="ECO:0000313" key="2">
    <source>
        <dbReference type="EMBL" id="MDF8266077.1"/>
    </source>
</evidence>
<gene>
    <name evidence="2" type="ORF">P4R38_17650</name>
</gene>